<evidence type="ECO:0000313" key="4">
    <source>
        <dbReference type="EMBL" id="CAF3956231.1"/>
    </source>
</evidence>
<evidence type="ECO:0000256" key="2">
    <source>
        <dbReference type="SAM" id="Phobius"/>
    </source>
</evidence>
<feature type="domain" description="V-SNARE coiled-coil homology" evidence="3">
    <location>
        <begin position="43"/>
        <end position="103"/>
    </location>
</feature>
<dbReference type="AlphaFoldDB" id="A0A819KXY7"/>
<gene>
    <name evidence="4" type="ORF">FNK824_LOCUS23516</name>
</gene>
<keyword evidence="2" id="KW-1133">Transmembrane helix</keyword>
<dbReference type="EMBL" id="CAJOBE010004996">
    <property type="protein sequence ID" value="CAF3956231.1"/>
    <property type="molecule type" value="Genomic_DNA"/>
</dbReference>
<dbReference type="PRINTS" id="PR00219">
    <property type="entry name" value="SYNAPTOBREVN"/>
</dbReference>
<name>A0A819KXY7_9BILA</name>
<dbReference type="GO" id="GO:0016020">
    <property type="term" value="C:membrane"/>
    <property type="evidence" value="ECO:0007669"/>
    <property type="project" value="InterPro"/>
</dbReference>
<proteinExistence type="predicted"/>
<dbReference type="PROSITE" id="PS50892">
    <property type="entry name" value="V_SNARE"/>
    <property type="match status" value="1"/>
</dbReference>
<evidence type="ECO:0000313" key="5">
    <source>
        <dbReference type="Proteomes" id="UP000663874"/>
    </source>
</evidence>
<dbReference type="InterPro" id="IPR016444">
    <property type="entry name" value="Synaptobrevin/VAMP"/>
</dbReference>
<evidence type="ECO:0000256" key="1">
    <source>
        <dbReference type="PROSITE-ProRule" id="PRU00290"/>
    </source>
</evidence>
<dbReference type="PANTHER" id="PTHR45701">
    <property type="entry name" value="SYNAPTOBREVIN FAMILY MEMBER"/>
    <property type="match status" value="1"/>
</dbReference>
<sequence length="134" mass="15729">MYQFSFEILLYYTSGNDRTNETSDIMSTYYTQPNDVYYISPGQFDQLQGQVNDVTQIMRNNIQLGIQRGTNLDDLEIKAEDLNNYSQQFAFTAHEVQKKYWWQNVNMWILLILVIIVIIVLVIVLPILASQHKI</sequence>
<organism evidence="4 5">
    <name type="scientific">Rotaria sordida</name>
    <dbReference type="NCBI Taxonomy" id="392033"/>
    <lineage>
        <taxon>Eukaryota</taxon>
        <taxon>Metazoa</taxon>
        <taxon>Spiralia</taxon>
        <taxon>Gnathifera</taxon>
        <taxon>Rotifera</taxon>
        <taxon>Eurotatoria</taxon>
        <taxon>Bdelloidea</taxon>
        <taxon>Philodinida</taxon>
        <taxon>Philodinidae</taxon>
        <taxon>Rotaria</taxon>
    </lineage>
</organism>
<keyword evidence="2" id="KW-0472">Membrane</keyword>
<keyword evidence="1" id="KW-0175">Coiled coil</keyword>
<dbReference type="Pfam" id="PF00957">
    <property type="entry name" value="Synaptobrevin"/>
    <property type="match status" value="1"/>
</dbReference>
<dbReference type="InterPro" id="IPR001388">
    <property type="entry name" value="Synaptobrevin-like"/>
</dbReference>
<dbReference type="Gene3D" id="1.20.5.110">
    <property type="match status" value="1"/>
</dbReference>
<comment type="caution">
    <text evidence="4">The sequence shown here is derived from an EMBL/GenBank/DDBJ whole genome shotgun (WGS) entry which is preliminary data.</text>
</comment>
<evidence type="ECO:0000259" key="3">
    <source>
        <dbReference type="PROSITE" id="PS50892"/>
    </source>
</evidence>
<dbReference type="InterPro" id="IPR042855">
    <property type="entry name" value="V_SNARE_CC"/>
</dbReference>
<dbReference type="Proteomes" id="UP000663874">
    <property type="component" value="Unassembled WGS sequence"/>
</dbReference>
<keyword evidence="2" id="KW-0812">Transmembrane</keyword>
<feature type="transmembrane region" description="Helical" evidence="2">
    <location>
        <begin position="107"/>
        <end position="129"/>
    </location>
</feature>
<dbReference type="GO" id="GO:0016192">
    <property type="term" value="P:vesicle-mediated transport"/>
    <property type="evidence" value="ECO:0007669"/>
    <property type="project" value="InterPro"/>
</dbReference>
<dbReference type="SUPFAM" id="SSF58038">
    <property type="entry name" value="SNARE fusion complex"/>
    <property type="match status" value="1"/>
</dbReference>
<accession>A0A819KXY7</accession>
<protein>
    <recommendedName>
        <fullName evidence="3">V-SNARE coiled-coil homology domain-containing protein</fullName>
    </recommendedName>
</protein>
<reference evidence="4" key="1">
    <citation type="submission" date="2021-02" db="EMBL/GenBank/DDBJ databases">
        <authorList>
            <person name="Nowell W R."/>
        </authorList>
    </citation>
    <scope>NUCLEOTIDE SEQUENCE</scope>
</reference>